<evidence type="ECO:0000313" key="1">
    <source>
        <dbReference type="EMBL" id="MFG6462265.1"/>
    </source>
</evidence>
<dbReference type="RefSeq" id="WP_394511128.1">
    <property type="nucleotide sequence ID" value="NZ_JBIGHX010000003.1"/>
</dbReference>
<evidence type="ECO:0000313" key="2">
    <source>
        <dbReference type="Proteomes" id="UP001606302"/>
    </source>
</evidence>
<accession>A0ABW7GJY6</accession>
<reference evidence="1 2" key="1">
    <citation type="submission" date="2024-08" db="EMBL/GenBank/DDBJ databases">
        <authorList>
            <person name="Lu H."/>
        </authorList>
    </citation>
    <scope>NUCLEOTIDE SEQUENCE [LARGE SCALE GENOMIC DNA]</scope>
    <source>
        <strain evidence="1 2">DXS20W</strain>
    </source>
</reference>
<comment type="caution">
    <text evidence="1">The sequence shown here is derived from an EMBL/GenBank/DDBJ whole genome shotgun (WGS) entry which is preliminary data.</text>
</comment>
<protein>
    <submittedName>
        <fullName evidence="1">Gp436 family protein</fullName>
    </submittedName>
</protein>
<dbReference type="Proteomes" id="UP001606302">
    <property type="component" value="Unassembled WGS sequence"/>
</dbReference>
<keyword evidence="2" id="KW-1185">Reference proteome</keyword>
<gene>
    <name evidence="1" type="ORF">ACG04Q_11855</name>
</gene>
<organism evidence="1 2">
    <name type="scientific">Pelomonas lactea</name>
    <dbReference type="NCBI Taxonomy" id="3299030"/>
    <lineage>
        <taxon>Bacteria</taxon>
        <taxon>Pseudomonadati</taxon>
        <taxon>Pseudomonadota</taxon>
        <taxon>Betaproteobacteria</taxon>
        <taxon>Burkholderiales</taxon>
        <taxon>Sphaerotilaceae</taxon>
        <taxon>Roseateles</taxon>
    </lineage>
</organism>
<name>A0ABW7GJY6_9BURK</name>
<proteinExistence type="predicted"/>
<dbReference type="Pfam" id="PF07030">
    <property type="entry name" value="Phage_Mu_Gp36"/>
    <property type="match status" value="1"/>
</dbReference>
<dbReference type="InterPro" id="IPR009752">
    <property type="entry name" value="Phage_Mu_GpJ"/>
</dbReference>
<dbReference type="EMBL" id="JBIGHX010000003">
    <property type="protein sequence ID" value="MFG6462265.1"/>
    <property type="molecule type" value="Genomic_DNA"/>
</dbReference>
<sequence>MPYVTTQHLIDRFGQAELIQVTNAEDPAATTVNATRVTNAVADIGALIDAKLAARYALPLATVPLVLLNVAADLVRARLYDDRIPDRLADREKAALKLLDQIAEGTLSLGLDAAAQPTPPSDGPQYFSGRSVFTADSLSDYAP</sequence>